<keyword evidence="1" id="KW-0812">Transmembrane</keyword>
<protein>
    <recommendedName>
        <fullName evidence="4">PsbP protein</fullName>
    </recommendedName>
</protein>
<dbReference type="STRING" id="1121316.SAMN02745207_03941"/>
<evidence type="ECO:0008006" key="4">
    <source>
        <dbReference type="Google" id="ProtNLM"/>
    </source>
</evidence>
<proteinExistence type="predicted"/>
<accession>A0A1M5XUZ7</accession>
<keyword evidence="3" id="KW-1185">Reference proteome</keyword>
<name>A0A1M5XUZ7_9CLOT</name>
<reference evidence="2 3" key="1">
    <citation type="submission" date="2016-11" db="EMBL/GenBank/DDBJ databases">
        <authorList>
            <person name="Jaros S."/>
            <person name="Januszkiewicz K."/>
            <person name="Wedrychowicz H."/>
        </authorList>
    </citation>
    <scope>NUCLEOTIDE SEQUENCE [LARGE SCALE GENOMIC DNA]</scope>
    <source>
        <strain evidence="2 3">DSM 8605</strain>
    </source>
</reference>
<dbReference type="OrthoDB" id="1739449at2"/>
<dbReference type="RefSeq" id="WP_073340756.1">
    <property type="nucleotide sequence ID" value="NZ_FQXM01000037.1"/>
</dbReference>
<dbReference type="EMBL" id="FQXM01000037">
    <property type="protein sequence ID" value="SHI03368.1"/>
    <property type="molecule type" value="Genomic_DNA"/>
</dbReference>
<dbReference type="Proteomes" id="UP000184447">
    <property type="component" value="Unassembled WGS sequence"/>
</dbReference>
<keyword evidence="1" id="KW-0472">Membrane</keyword>
<gene>
    <name evidence="2" type="ORF">SAMN02745207_03941</name>
</gene>
<evidence type="ECO:0000313" key="3">
    <source>
        <dbReference type="Proteomes" id="UP000184447"/>
    </source>
</evidence>
<feature type="transmembrane region" description="Helical" evidence="1">
    <location>
        <begin position="12"/>
        <end position="31"/>
    </location>
</feature>
<evidence type="ECO:0000256" key="1">
    <source>
        <dbReference type="SAM" id="Phobius"/>
    </source>
</evidence>
<keyword evidence="1" id="KW-1133">Transmembrane helix</keyword>
<organism evidence="2 3">
    <name type="scientific">Clostridium grantii DSM 8605</name>
    <dbReference type="NCBI Taxonomy" id="1121316"/>
    <lineage>
        <taxon>Bacteria</taxon>
        <taxon>Bacillati</taxon>
        <taxon>Bacillota</taxon>
        <taxon>Clostridia</taxon>
        <taxon>Eubacteriales</taxon>
        <taxon>Clostridiaceae</taxon>
        <taxon>Clostridium</taxon>
    </lineage>
</organism>
<dbReference type="AlphaFoldDB" id="A0A1M5XUZ7"/>
<evidence type="ECO:0000313" key="2">
    <source>
        <dbReference type="EMBL" id="SHI03368.1"/>
    </source>
</evidence>
<sequence length="189" mass="21983">MKVLFIDAKKVGLLTVTIMCMAFLFYLGGIFQTKEVVETVGGYKEYSINEGEIKYSLPEKWETNLRIFDGGEITYHNEFFSEDNQIRGFIQVWSKPNDLKLFLEESKGVAEKQGSTKNYNIKNTLIKEKEAYIVTYNVELGGSEIYSAYETFIKYKNGFLRVSFYFKKDTKEEEVLKEIDIIVNSLKMK</sequence>